<keyword evidence="3" id="KW-0808">Transferase</keyword>
<dbReference type="Proteomes" id="UP000198287">
    <property type="component" value="Unassembled WGS sequence"/>
</dbReference>
<dbReference type="SMART" id="SM00220">
    <property type="entry name" value="S_TKc"/>
    <property type="match status" value="1"/>
</dbReference>
<evidence type="ECO:0000256" key="9">
    <source>
        <dbReference type="SAM" id="MobiDB-lite"/>
    </source>
</evidence>
<feature type="compositionally biased region" description="Low complexity" evidence="9">
    <location>
        <begin position="17"/>
        <end position="31"/>
    </location>
</feature>
<keyword evidence="2" id="KW-0723">Serine/threonine-protein kinase</keyword>
<evidence type="ECO:0000256" key="1">
    <source>
        <dbReference type="ARBA" id="ARBA00012513"/>
    </source>
</evidence>
<evidence type="ECO:0000256" key="6">
    <source>
        <dbReference type="ARBA" id="ARBA00022840"/>
    </source>
</evidence>
<dbReference type="GO" id="GO:0004674">
    <property type="term" value="F:protein serine/threonine kinase activity"/>
    <property type="evidence" value="ECO:0007669"/>
    <property type="project" value="UniProtKB-KW"/>
</dbReference>
<accession>A0A226ESJ4</accession>
<protein>
    <recommendedName>
        <fullName evidence="1">non-specific serine/threonine protein kinase</fullName>
        <ecNumber evidence="1">2.7.11.1</ecNumber>
    </recommendedName>
</protein>
<evidence type="ECO:0000256" key="5">
    <source>
        <dbReference type="ARBA" id="ARBA00022777"/>
    </source>
</evidence>
<feature type="region of interest" description="Disordered" evidence="9">
    <location>
        <begin position="1"/>
        <end position="50"/>
    </location>
</feature>
<dbReference type="GO" id="GO:0005524">
    <property type="term" value="F:ATP binding"/>
    <property type="evidence" value="ECO:0007669"/>
    <property type="project" value="UniProtKB-KW"/>
</dbReference>
<evidence type="ECO:0000313" key="11">
    <source>
        <dbReference type="EMBL" id="OXA60220.1"/>
    </source>
</evidence>
<comment type="caution">
    <text evidence="11">The sequence shown here is derived from an EMBL/GenBank/DDBJ whole genome shotgun (WGS) entry which is preliminary data.</text>
</comment>
<sequence>MKKLLNKTTKLVEDHTPTSSPNSSNPQKSTQPPEPLTNSKNSSAITSTQPNSLIGKTCKLQNHTVTIDEVIAEGGFGVVFLAKNTSSKKEFAFKRIVVNNETDFGVAEKEIQFLATLTTKQNPHLLPLLDYQINKLTSDITEIISLTPFCKSSLLNVLNKAVASKTTLSPPQILRTLSQIILGVETMHNFTPNQIIHRDLKIENILESGSTFIICDFGSATNKIWDPEVHSILNIQEDLEKYTTLAYRAPEMVDLYSGRGPITTKSDIWALGVLVYKMCYFTTPFGDSILAIQNAKKLDFPLQPSYPLELQLLINYMLLPDQTNRPDINQLSELVHAMLETPNPLGKPASRPWNFQEISDHFKNLATEISPPDAGGGGAGGNKKMAAVVLETSVTPRQRPKANNSSVAVAAVDIPAKVVAIIPPPKSPKPERKINENEGATTSQTSSPFPTTDDSLPPVVASWNPFETDTFTSTTTTTTTNSTTDPTDDPFANAPFDYFKYAPDGRDGRDDSLLMDVAGMSLNPFLTPSEPILLSNKMDNAEFEQNNIVVVTKKPKGVTNYSFED</sequence>
<dbReference type="GO" id="GO:0005737">
    <property type="term" value="C:cytoplasm"/>
    <property type="evidence" value="ECO:0007669"/>
    <property type="project" value="TreeGrafter"/>
</dbReference>
<keyword evidence="6" id="KW-0067">ATP-binding</keyword>
<evidence type="ECO:0000256" key="3">
    <source>
        <dbReference type="ARBA" id="ARBA00022679"/>
    </source>
</evidence>
<proteinExistence type="predicted"/>
<evidence type="ECO:0000256" key="4">
    <source>
        <dbReference type="ARBA" id="ARBA00022741"/>
    </source>
</evidence>
<evidence type="ECO:0000256" key="7">
    <source>
        <dbReference type="ARBA" id="ARBA00047899"/>
    </source>
</evidence>
<gene>
    <name evidence="11" type="ORF">Fcan01_05564</name>
</gene>
<dbReference type="STRING" id="158441.A0A226ESJ4"/>
<dbReference type="OrthoDB" id="2018507at2759"/>
<feature type="region of interest" description="Disordered" evidence="9">
    <location>
        <begin position="422"/>
        <end position="491"/>
    </location>
</feature>
<dbReference type="PROSITE" id="PS50011">
    <property type="entry name" value="PROTEIN_KINASE_DOM"/>
    <property type="match status" value="1"/>
</dbReference>
<dbReference type="EC" id="2.7.11.1" evidence="1"/>
<keyword evidence="5 11" id="KW-0418">Kinase</keyword>
<dbReference type="PANTHER" id="PTHR22967:SF57">
    <property type="entry name" value="AUXILIN, ISOFORM A-RELATED"/>
    <property type="match status" value="1"/>
</dbReference>
<reference evidence="11 12" key="1">
    <citation type="submission" date="2015-12" db="EMBL/GenBank/DDBJ databases">
        <title>The genome of Folsomia candida.</title>
        <authorList>
            <person name="Faddeeva A."/>
            <person name="Derks M.F."/>
            <person name="Anvar Y."/>
            <person name="Smit S."/>
            <person name="Van Straalen N."/>
            <person name="Roelofs D."/>
        </authorList>
    </citation>
    <scope>NUCLEOTIDE SEQUENCE [LARGE SCALE GENOMIC DNA]</scope>
    <source>
        <strain evidence="11 12">VU population</strain>
        <tissue evidence="11">Whole body</tissue>
    </source>
</reference>
<feature type="domain" description="Protein kinase" evidence="10">
    <location>
        <begin position="65"/>
        <end position="339"/>
    </location>
</feature>
<feature type="compositionally biased region" description="Low complexity" evidence="9">
    <location>
        <begin position="441"/>
        <end position="458"/>
    </location>
</feature>
<dbReference type="AlphaFoldDB" id="A0A226ESJ4"/>
<name>A0A226ESJ4_FOLCA</name>
<keyword evidence="12" id="KW-1185">Reference proteome</keyword>
<evidence type="ECO:0000256" key="8">
    <source>
        <dbReference type="ARBA" id="ARBA00048679"/>
    </source>
</evidence>
<dbReference type="PANTHER" id="PTHR22967">
    <property type="entry name" value="SERINE/THREONINE PROTEIN KINASE"/>
    <property type="match status" value="1"/>
</dbReference>
<evidence type="ECO:0000313" key="12">
    <source>
        <dbReference type="Proteomes" id="UP000198287"/>
    </source>
</evidence>
<dbReference type="Pfam" id="PF00069">
    <property type="entry name" value="Pkinase"/>
    <property type="match status" value="1"/>
</dbReference>
<comment type="catalytic activity">
    <reaction evidence="8">
        <text>L-seryl-[protein] + ATP = O-phospho-L-seryl-[protein] + ADP + H(+)</text>
        <dbReference type="Rhea" id="RHEA:17989"/>
        <dbReference type="Rhea" id="RHEA-COMP:9863"/>
        <dbReference type="Rhea" id="RHEA-COMP:11604"/>
        <dbReference type="ChEBI" id="CHEBI:15378"/>
        <dbReference type="ChEBI" id="CHEBI:29999"/>
        <dbReference type="ChEBI" id="CHEBI:30616"/>
        <dbReference type="ChEBI" id="CHEBI:83421"/>
        <dbReference type="ChEBI" id="CHEBI:456216"/>
        <dbReference type="EC" id="2.7.11.1"/>
    </reaction>
</comment>
<evidence type="ECO:0000256" key="2">
    <source>
        <dbReference type="ARBA" id="ARBA00022527"/>
    </source>
</evidence>
<dbReference type="OMA" id="IMVNANE"/>
<dbReference type="InterPro" id="IPR011009">
    <property type="entry name" value="Kinase-like_dom_sf"/>
</dbReference>
<dbReference type="EMBL" id="LNIX01000002">
    <property type="protein sequence ID" value="OXA60220.1"/>
    <property type="molecule type" value="Genomic_DNA"/>
</dbReference>
<feature type="compositionally biased region" description="Polar residues" evidence="9">
    <location>
        <begin position="36"/>
        <end position="50"/>
    </location>
</feature>
<comment type="catalytic activity">
    <reaction evidence="7">
        <text>L-threonyl-[protein] + ATP = O-phospho-L-threonyl-[protein] + ADP + H(+)</text>
        <dbReference type="Rhea" id="RHEA:46608"/>
        <dbReference type="Rhea" id="RHEA-COMP:11060"/>
        <dbReference type="Rhea" id="RHEA-COMP:11605"/>
        <dbReference type="ChEBI" id="CHEBI:15378"/>
        <dbReference type="ChEBI" id="CHEBI:30013"/>
        <dbReference type="ChEBI" id="CHEBI:30616"/>
        <dbReference type="ChEBI" id="CHEBI:61977"/>
        <dbReference type="ChEBI" id="CHEBI:456216"/>
        <dbReference type="EC" id="2.7.11.1"/>
    </reaction>
</comment>
<dbReference type="GO" id="GO:0035612">
    <property type="term" value="F:AP-2 adaptor complex binding"/>
    <property type="evidence" value="ECO:0007669"/>
    <property type="project" value="TreeGrafter"/>
</dbReference>
<dbReference type="Gene3D" id="1.10.510.10">
    <property type="entry name" value="Transferase(Phosphotransferase) domain 1"/>
    <property type="match status" value="1"/>
</dbReference>
<dbReference type="SUPFAM" id="SSF56112">
    <property type="entry name" value="Protein kinase-like (PK-like)"/>
    <property type="match status" value="1"/>
</dbReference>
<evidence type="ECO:0000259" key="10">
    <source>
        <dbReference type="PROSITE" id="PS50011"/>
    </source>
</evidence>
<keyword evidence="4" id="KW-0547">Nucleotide-binding</keyword>
<organism evidence="11 12">
    <name type="scientific">Folsomia candida</name>
    <name type="common">Springtail</name>
    <dbReference type="NCBI Taxonomy" id="158441"/>
    <lineage>
        <taxon>Eukaryota</taxon>
        <taxon>Metazoa</taxon>
        <taxon>Ecdysozoa</taxon>
        <taxon>Arthropoda</taxon>
        <taxon>Hexapoda</taxon>
        <taxon>Collembola</taxon>
        <taxon>Entomobryomorpha</taxon>
        <taxon>Isotomoidea</taxon>
        <taxon>Isotomidae</taxon>
        <taxon>Proisotominae</taxon>
        <taxon>Folsomia</taxon>
    </lineage>
</organism>
<dbReference type="GO" id="GO:0045747">
    <property type="term" value="P:positive regulation of Notch signaling pathway"/>
    <property type="evidence" value="ECO:0007669"/>
    <property type="project" value="TreeGrafter"/>
</dbReference>
<dbReference type="GO" id="GO:2000369">
    <property type="term" value="P:regulation of clathrin-dependent endocytosis"/>
    <property type="evidence" value="ECO:0007669"/>
    <property type="project" value="TreeGrafter"/>
</dbReference>
<feature type="compositionally biased region" description="Low complexity" evidence="9">
    <location>
        <begin position="468"/>
        <end position="491"/>
    </location>
</feature>
<dbReference type="InterPro" id="IPR000719">
    <property type="entry name" value="Prot_kinase_dom"/>
</dbReference>